<dbReference type="PANTHER" id="PTHR45138">
    <property type="entry name" value="REGULATORY COMPONENTS OF SENSORY TRANSDUCTION SYSTEM"/>
    <property type="match status" value="1"/>
</dbReference>
<feature type="transmembrane region" description="Helical" evidence="3">
    <location>
        <begin position="191"/>
        <end position="213"/>
    </location>
</feature>
<feature type="transmembrane region" description="Helical" evidence="3">
    <location>
        <begin position="100"/>
        <end position="120"/>
    </location>
</feature>
<evidence type="ECO:0000256" key="2">
    <source>
        <dbReference type="ARBA" id="ARBA00034247"/>
    </source>
</evidence>
<dbReference type="InterPro" id="IPR000160">
    <property type="entry name" value="GGDEF_dom"/>
</dbReference>
<dbReference type="NCBIfam" id="TIGR00254">
    <property type="entry name" value="GGDEF"/>
    <property type="match status" value="1"/>
</dbReference>
<evidence type="ECO:0000313" key="6">
    <source>
        <dbReference type="Proteomes" id="UP001501757"/>
    </source>
</evidence>
<dbReference type="Gene3D" id="3.30.70.270">
    <property type="match status" value="1"/>
</dbReference>
<organism evidence="5 6">
    <name type="scientific">Bowmanella denitrificans</name>
    <dbReference type="NCBI Taxonomy" id="366582"/>
    <lineage>
        <taxon>Bacteria</taxon>
        <taxon>Pseudomonadati</taxon>
        <taxon>Pseudomonadota</taxon>
        <taxon>Gammaproteobacteria</taxon>
        <taxon>Alteromonadales</taxon>
        <taxon>Alteromonadaceae</taxon>
        <taxon>Bowmanella</taxon>
    </lineage>
</organism>
<dbReference type="Pfam" id="PF00990">
    <property type="entry name" value="GGDEF"/>
    <property type="match status" value="1"/>
</dbReference>
<dbReference type="InterPro" id="IPR029787">
    <property type="entry name" value="Nucleotide_cyclase"/>
</dbReference>
<dbReference type="SUPFAM" id="SSF55073">
    <property type="entry name" value="Nucleotide cyclase"/>
    <property type="match status" value="1"/>
</dbReference>
<gene>
    <name evidence="5" type="ORF">GCM10009092_14270</name>
</gene>
<keyword evidence="3" id="KW-1133">Transmembrane helix</keyword>
<name>A0ABN0X019_9ALTE</name>
<keyword evidence="3" id="KW-0472">Membrane</keyword>
<evidence type="ECO:0000256" key="3">
    <source>
        <dbReference type="SAM" id="Phobius"/>
    </source>
</evidence>
<feature type="transmembrane region" description="Helical" evidence="3">
    <location>
        <begin position="41"/>
        <end position="60"/>
    </location>
</feature>
<keyword evidence="3" id="KW-0812">Transmembrane</keyword>
<keyword evidence="6" id="KW-1185">Reference proteome</keyword>
<evidence type="ECO:0000313" key="5">
    <source>
        <dbReference type="EMBL" id="GAA0351029.1"/>
    </source>
</evidence>
<dbReference type="InterPro" id="IPR043128">
    <property type="entry name" value="Rev_trsase/Diguanyl_cyclase"/>
</dbReference>
<protein>
    <recommendedName>
        <fullName evidence="1">diguanylate cyclase</fullName>
        <ecNumber evidence="1">2.7.7.65</ecNumber>
    </recommendedName>
</protein>
<evidence type="ECO:0000259" key="4">
    <source>
        <dbReference type="PROSITE" id="PS50887"/>
    </source>
</evidence>
<dbReference type="PROSITE" id="PS50887">
    <property type="entry name" value="GGDEF"/>
    <property type="match status" value="1"/>
</dbReference>
<comment type="catalytic activity">
    <reaction evidence="2">
        <text>2 GTP = 3',3'-c-di-GMP + 2 diphosphate</text>
        <dbReference type="Rhea" id="RHEA:24898"/>
        <dbReference type="ChEBI" id="CHEBI:33019"/>
        <dbReference type="ChEBI" id="CHEBI:37565"/>
        <dbReference type="ChEBI" id="CHEBI:58805"/>
        <dbReference type="EC" id="2.7.7.65"/>
    </reaction>
</comment>
<feature type="transmembrane region" description="Helical" evidence="3">
    <location>
        <begin position="12"/>
        <end position="29"/>
    </location>
</feature>
<dbReference type="PANTHER" id="PTHR45138:SF9">
    <property type="entry name" value="DIGUANYLATE CYCLASE DGCM-RELATED"/>
    <property type="match status" value="1"/>
</dbReference>
<feature type="transmembrane region" description="Helical" evidence="3">
    <location>
        <begin position="132"/>
        <end position="148"/>
    </location>
</feature>
<dbReference type="EC" id="2.7.7.65" evidence="1"/>
<accession>A0ABN0X019</accession>
<evidence type="ECO:0000256" key="1">
    <source>
        <dbReference type="ARBA" id="ARBA00012528"/>
    </source>
</evidence>
<comment type="caution">
    <text evidence="5">The sequence shown here is derived from an EMBL/GenBank/DDBJ whole genome shotgun (WGS) entry which is preliminary data.</text>
</comment>
<dbReference type="Proteomes" id="UP001501757">
    <property type="component" value="Unassembled WGS sequence"/>
</dbReference>
<reference evidence="5 6" key="1">
    <citation type="journal article" date="2019" name="Int. J. Syst. Evol. Microbiol.">
        <title>The Global Catalogue of Microorganisms (GCM) 10K type strain sequencing project: providing services to taxonomists for standard genome sequencing and annotation.</title>
        <authorList>
            <consortium name="The Broad Institute Genomics Platform"/>
            <consortium name="The Broad Institute Genome Sequencing Center for Infectious Disease"/>
            <person name="Wu L."/>
            <person name="Ma J."/>
        </authorList>
    </citation>
    <scope>NUCLEOTIDE SEQUENCE [LARGE SCALE GENOMIC DNA]</scope>
    <source>
        <strain evidence="5 6">JCM 13378</strain>
    </source>
</reference>
<dbReference type="SMART" id="SM00267">
    <property type="entry name" value="GGDEF"/>
    <property type="match status" value="1"/>
</dbReference>
<feature type="transmembrane region" description="Helical" evidence="3">
    <location>
        <begin position="160"/>
        <end position="179"/>
    </location>
</feature>
<feature type="domain" description="GGDEF" evidence="4">
    <location>
        <begin position="254"/>
        <end position="384"/>
    </location>
</feature>
<proteinExistence type="predicted"/>
<sequence length="399" mass="45222">MKNMADTVVFHIAVLTIATLAFYLFIFLLPKQPRKHQHKALICFQYAFVLSFVAFVGYTLRYLQWQALSVGMVNFFLLAAFYLFYQGVRLRFNASLNRRGGLLVVLHLLLFPALALWLWYAGDPGHLRDISAFINHSVPLLLAQRFLFVRRQAHNGGDRLIQLTLLMIWMLVLVAMPFYDLMVNPVGGILPVVTLLALTLECLLFAGVAMSYIHDLFDKLKEQAYTDNLTGLKNRRFFKRIVASVFSSASRYQFNVCVILADIDDFKKLNDEFGHSEGDQAIKAVAQVLKETVRAEDVLVRFGGEEFLILAPNTSMEMASLMAQRMRVQVAERCVSKSVRTITLSIGVSQVYSLEDLEAAIVRADSAMYQAKKLGKNRVEIAQISEQQIVNKPLLQPSR</sequence>
<dbReference type="CDD" id="cd01949">
    <property type="entry name" value="GGDEF"/>
    <property type="match status" value="1"/>
</dbReference>
<dbReference type="InterPro" id="IPR050469">
    <property type="entry name" value="Diguanylate_Cyclase"/>
</dbReference>
<dbReference type="EMBL" id="BAAAEI010000006">
    <property type="protein sequence ID" value="GAA0351029.1"/>
    <property type="molecule type" value="Genomic_DNA"/>
</dbReference>
<feature type="transmembrane region" description="Helical" evidence="3">
    <location>
        <begin position="66"/>
        <end position="88"/>
    </location>
</feature>